<evidence type="ECO:0000256" key="1">
    <source>
        <dbReference type="ARBA" id="ARBA00004429"/>
    </source>
</evidence>
<proteinExistence type="predicted"/>
<protein>
    <submittedName>
        <fullName evidence="8">Predicted arabinose efflux permease, MFS family</fullName>
    </submittedName>
</protein>
<dbReference type="Proteomes" id="UP000199025">
    <property type="component" value="Unassembled WGS sequence"/>
</dbReference>
<evidence type="ECO:0000256" key="6">
    <source>
        <dbReference type="ARBA" id="ARBA00023136"/>
    </source>
</evidence>
<dbReference type="AlphaFoldDB" id="A0A1I3KC77"/>
<feature type="transmembrane region" description="Helical" evidence="7">
    <location>
        <begin position="20"/>
        <end position="39"/>
    </location>
</feature>
<feature type="transmembrane region" description="Helical" evidence="7">
    <location>
        <begin position="291"/>
        <end position="309"/>
    </location>
</feature>
<organism evidence="8 9">
    <name type="scientific">Amycolatopsis sacchari</name>
    <dbReference type="NCBI Taxonomy" id="115433"/>
    <lineage>
        <taxon>Bacteria</taxon>
        <taxon>Bacillati</taxon>
        <taxon>Actinomycetota</taxon>
        <taxon>Actinomycetes</taxon>
        <taxon>Pseudonocardiales</taxon>
        <taxon>Pseudonocardiaceae</taxon>
        <taxon>Amycolatopsis</taxon>
    </lineage>
</organism>
<evidence type="ECO:0000313" key="9">
    <source>
        <dbReference type="Proteomes" id="UP000199025"/>
    </source>
</evidence>
<evidence type="ECO:0000256" key="7">
    <source>
        <dbReference type="SAM" id="Phobius"/>
    </source>
</evidence>
<dbReference type="CDD" id="cd06173">
    <property type="entry name" value="MFS_MefA_like"/>
    <property type="match status" value="1"/>
</dbReference>
<name>A0A1I3KC77_9PSEU</name>
<dbReference type="Pfam" id="PF05977">
    <property type="entry name" value="MFS_3"/>
    <property type="match status" value="1"/>
</dbReference>
<dbReference type="RefSeq" id="WP_218153374.1">
    <property type="nucleotide sequence ID" value="NZ_FORP01000001.1"/>
</dbReference>
<dbReference type="GO" id="GO:0005886">
    <property type="term" value="C:plasma membrane"/>
    <property type="evidence" value="ECO:0007669"/>
    <property type="project" value="UniProtKB-SubCell"/>
</dbReference>
<evidence type="ECO:0000256" key="2">
    <source>
        <dbReference type="ARBA" id="ARBA00022448"/>
    </source>
</evidence>
<dbReference type="PANTHER" id="PTHR23513">
    <property type="entry name" value="INTEGRAL MEMBRANE EFFLUX PROTEIN-RELATED"/>
    <property type="match status" value="1"/>
</dbReference>
<gene>
    <name evidence="8" type="ORF">SAMN05421835_101492</name>
</gene>
<dbReference type="STRING" id="115433.SAMN05421835_101492"/>
<feature type="transmembrane region" description="Helical" evidence="7">
    <location>
        <begin position="82"/>
        <end position="104"/>
    </location>
</feature>
<keyword evidence="2" id="KW-0813">Transport</keyword>
<dbReference type="InterPro" id="IPR010290">
    <property type="entry name" value="TM_effector"/>
</dbReference>
<feature type="transmembrane region" description="Helical" evidence="7">
    <location>
        <begin position="51"/>
        <end position="70"/>
    </location>
</feature>
<evidence type="ECO:0000256" key="3">
    <source>
        <dbReference type="ARBA" id="ARBA00022475"/>
    </source>
</evidence>
<evidence type="ECO:0000256" key="4">
    <source>
        <dbReference type="ARBA" id="ARBA00022692"/>
    </source>
</evidence>
<dbReference type="Gene3D" id="1.20.1250.20">
    <property type="entry name" value="MFS general substrate transporter like domains"/>
    <property type="match status" value="1"/>
</dbReference>
<keyword evidence="3" id="KW-1003">Cell membrane</keyword>
<evidence type="ECO:0000313" key="8">
    <source>
        <dbReference type="EMBL" id="SFI69898.1"/>
    </source>
</evidence>
<dbReference type="InterPro" id="IPR036259">
    <property type="entry name" value="MFS_trans_sf"/>
</dbReference>
<sequence>MLRGLLPGTAPLRSSRDFRLLWCSGFVTSFGTVLTLLAIPVQIKEITGSPLAVGLLGTVELVPMVVFGLYGGVLADALDRRLMAVVTELVLGVLSAGLLVNALLDRPLLWPLYAAVSAAAVVQGLQGPALTAMVPRLVPADLMAEAMALNSLRANISAIGGSAVAGVLISLLGLPTAYLVDVVTFACSVLLMLRVRPQPVTGHSSAPSLSPLAAGVRYALARPVLVGSYLVDLVATALALPFALFAFLAADLGADLGAPWTLGLMFSATAAGGVLAAATSGWAARIRRHGVATLLASAAWGVAVAGAGLSPWWPLTLGALALGGAAHFVADLFRGVLWNHLVPDRLRGRLAGIELLVGSAGPQLGDLRAGVFGGFLGIRRAVWTGGLACVAGIGMVAAGARALVRYEYEPAECEAGRLCSPVPD</sequence>
<keyword evidence="5 7" id="KW-1133">Transmembrane helix</keyword>
<dbReference type="PANTHER" id="PTHR23513:SF9">
    <property type="entry name" value="ENTEROBACTIN EXPORTER ENTS"/>
    <property type="match status" value="1"/>
</dbReference>
<comment type="subcellular location">
    <subcellularLocation>
        <location evidence="1">Cell inner membrane</location>
        <topology evidence="1">Multi-pass membrane protein</topology>
    </subcellularLocation>
</comment>
<feature type="transmembrane region" description="Helical" evidence="7">
    <location>
        <begin position="229"/>
        <end position="250"/>
    </location>
</feature>
<keyword evidence="9" id="KW-1185">Reference proteome</keyword>
<evidence type="ECO:0000256" key="5">
    <source>
        <dbReference type="ARBA" id="ARBA00022989"/>
    </source>
</evidence>
<feature type="transmembrane region" description="Helical" evidence="7">
    <location>
        <begin position="262"/>
        <end position="284"/>
    </location>
</feature>
<keyword evidence="6 7" id="KW-0472">Membrane</keyword>
<dbReference type="SUPFAM" id="SSF103473">
    <property type="entry name" value="MFS general substrate transporter"/>
    <property type="match status" value="1"/>
</dbReference>
<reference evidence="8 9" key="1">
    <citation type="submission" date="2016-10" db="EMBL/GenBank/DDBJ databases">
        <authorList>
            <person name="de Groot N.N."/>
        </authorList>
    </citation>
    <scope>NUCLEOTIDE SEQUENCE [LARGE SCALE GENOMIC DNA]</scope>
    <source>
        <strain evidence="8 9">DSM 44468</strain>
    </source>
</reference>
<accession>A0A1I3KC77</accession>
<feature type="transmembrane region" description="Helical" evidence="7">
    <location>
        <begin position="152"/>
        <end position="172"/>
    </location>
</feature>
<keyword evidence="4 7" id="KW-0812">Transmembrane</keyword>
<dbReference type="EMBL" id="FORP01000001">
    <property type="protein sequence ID" value="SFI69898.1"/>
    <property type="molecule type" value="Genomic_DNA"/>
</dbReference>